<evidence type="ECO:0000313" key="2">
    <source>
        <dbReference type="Proteomes" id="UP001242368"/>
    </source>
</evidence>
<dbReference type="Pfam" id="PF14391">
    <property type="entry name" value="DUF4421"/>
    <property type="match status" value="1"/>
</dbReference>
<dbReference type="Proteomes" id="UP001242368">
    <property type="component" value="Unassembled WGS sequence"/>
</dbReference>
<dbReference type="InterPro" id="IPR025535">
    <property type="entry name" value="DUF4421"/>
</dbReference>
<keyword evidence="2" id="KW-1185">Reference proteome</keyword>
<gene>
    <name evidence="1" type="ORF">QW060_06755</name>
</gene>
<dbReference type="RefSeq" id="WP_290362881.1">
    <property type="nucleotide sequence ID" value="NZ_JAUFQU010000001.1"/>
</dbReference>
<proteinExistence type="predicted"/>
<organism evidence="1 2">
    <name type="scientific">Paenimyroides ceti</name>
    <dbReference type="NCBI Taxonomy" id="395087"/>
    <lineage>
        <taxon>Bacteria</taxon>
        <taxon>Pseudomonadati</taxon>
        <taxon>Bacteroidota</taxon>
        <taxon>Flavobacteriia</taxon>
        <taxon>Flavobacteriales</taxon>
        <taxon>Flavobacteriaceae</taxon>
        <taxon>Paenimyroides</taxon>
    </lineage>
</organism>
<comment type="caution">
    <text evidence="1">The sequence shown here is derived from an EMBL/GenBank/DDBJ whole genome shotgun (WGS) entry which is preliminary data.</text>
</comment>
<protein>
    <submittedName>
        <fullName evidence="1">DUF4421 family protein</fullName>
    </submittedName>
</protein>
<name>A0ABT8CRM3_9FLAO</name>
<evidence type="ECO:0000313" key="1">
    <source>
        <dbReference type="EMBL" id="MDN3706829.1"/>
    </source>
</evidence>
<dbReference type="EMBL" id="JAUFQU010000001">
    <property type="protein sequence ID" value="MDN3706829.1"/>
    <property type="molecule type" value="Genomic_DNA"/>
</dbReference>
<reference evidence="2" key="1">
    <citation type="journal article" date="2019" name="Int. J. Syst. Evol. Microbiol.">
        <title>The Global Catalogue of Microorganisms (GCM) 10K type strain sequencing project: providing services to taxonomists for standard genome sequencing and annotation.</title>
        <authorList>
            <consortium name="The Broad Institute Genomics Platform"/>
            <consortium name="The Broad Institute Genome Sequencing Center for Infectious Disease"/>
            <person name="Wu L."/>
            <person name="Ma J."/>
        </authorList>
    </citation>
    <scope>NUCLEOTIDE SEQUENCE [LARGE SCALE GENOMIC DNA]</scope>
    <source>
        <strain evidence="2">CECT 7184</strain>
    </source>
</reference>
<accession>A0ABT8CRM3</accession>
<sequence length="308" mass="35880">MTDNTKDNAYIAYYEDAIKVRLNVNNSFNSFYIKDPKTNLAFHLTPNQRIRSTLTAIYKFIEIDIGYTPEFIRFNKDNRIKGESKFFNMGTTFYFGSWRQQLQYSKTKGFYVDKKELSTSENILFPDFQVIKIGGTTSYILNKNFSFRSIYIQSEWQIKSTGSFVPGISYYYTRIRNSHPSEDRIVDVAAGPAYYYNWVINKSFLISGGAYVGLGYNQTKTVYKDVTPAEMVDGLSLQTQIRGTLAYNSTRFYTGITASLNSVYYKTDPTIQVRDNQQFYEFFIGYRFNAPDKLRKITDKSLKYIKKK</sequence>